<evidence type="ECO:0000259" key="3">
    <source>
        <dbReference type="PROSITE" id="PS51186"/>
    </source>
</evidence>
<evidence type="ECO:0000256" key="2">
    <source>
        <dbReference type="ARBA" id="ARBA00023315"/>
    </source>
</evidence>
<dbReference type="AlphaFoldDB" id="A0A7X0PKQ2"/>
<feature type="domain" description="N-acetyltransferase" evidence="3">
    <location>
        <begin position="1"/>
        <end position="148"/>
    </location>
</feature>
<dbReference type="Gene3D" id="3.40.630.30">
    <property type="match status" value="1"/>
</dbReference>
<dbReference type="InterPro" id="IPR050832">
    <property type="entry name" value="Bact_Acetyltransf"/>
</dbReference>
<dbReference type="RefSeq" id="WP_184865046.1">
    <property type="nucleotide sequence ID" value="NZ_JACHLK010000022.1"/>
</dbReference>
<dbReference type="Proteomes" id="UP000575083">
    <property type="component" value="Unassembled WGS sequence"/>
</dbReference>
<dbReference type="InterPro" id="IPR016181">
    <property type="entry name" value="Acyl_CoA_acyltransferase"/>
</dbReference>
<name>A0A7X0PKQ2_9BURK</name>
<keyword evidence="1 4" id="KW-0808">Transferase</keyword>
<keyword evidence="5" id="KW-1185">Reference proteome</keyword>
<dbReference type="EMBL" id="JACHLK010000022">
    <property type="protein sequence ID" value="MBB6563723.1"/>
    <property type="molecule type" value="Genomic_DNA"/>
</dbReference>
<proteinExistence type="predicted"/>
<dbReference type="PROSITE" id="PS51186">
    <property type="entry name" value="GNAT"/>
    <property type="match status" value="1"/>
</dbReference>
<protein>
    <submittedName>
        <fullName evidence="4">GNAT superfamily N-acetyltransferase</fullName>
    </submittedName>
</protein>
<comment type="caution">
    <text evidence="4">The sequence shown here is derived from an EMBL/GenBank/DDBJ whole genome shotgun (WGS) entry which is preliminary data.</text>
</comment>
<keyword evidence="2" id="KW-0012">Acyltransferase</keyword>
<accession>A0A7X0PKQ2</accession>
<evidence type="ECO:0000256" key="1">
    <source>
        <dbReference type="ARBA" id="ARBA00022679"/>
    </source>
</evidence>
<sequence length="148" mass="16018">MIARRAIESDRDAVLALYRELRPHDPPLAPDRAAALWSSVHDSPHSLIAVCEHEGQVAATCMLALVANLASEGRPIGFIEHVVTASAARRLGLGEACLAFATDEAWRLGCCKVVLLSGAQRPQAHRLYEKLGFNGDVERGFVIKRPVG</sequence>
<dbReference type="GO" id="GO:0016747">
    <property type="term" value="F:acyltransferase activity, transferring groups other than amino-acyl groups"/>
    <property type="evidence" value="ECO:0007669"/>
    <property type="project" value="InterPro"/>
</dbReference>
<dbReference type="PANTHER" id="PTHR43877:SF2">
    <property type="entry name" value="AMINOALKYLPHOSPHONATE N-ACETYLTRANSFERASE-RELATED"/>
    <property type="match status" value="1"/>
</dbReference>
<dbReference type="InterPro" id="IPR000182">
    <property type="entry name" value="GNAT_dom"/>
</dbReference>
<dbReference type="SUPFAM" id="SSF55729">
    <property type="entry name" value="Acyl-CoA N-acyltransferases (Nat)"/>
    <property type="match status" value="1"/>
</dbReference>
<reference evidence="4 5" key="1">
    <citation type="submission" date="2020-08" db="EMBL/GenBank/DDBJ databases">
        <title>Functional genomics of gut bacteria from endangered species of beetles.</title>
        <authorList>
            <person name="Carlos-Shanley C."/>
        </authorList>
    </citation>
    <scope>NUCLEOTIDE SEQUENCE [LARGE SCALE GENOMIC DNA]</scope>
    <source>
        <strain evidence="4 5">S00198</strain>
    </source>
</reference>
<evidence type="ECO:0000313" key="4">
    <source>
        <dbReference type="EMBL" id="MBB6563723.1"/>
    </source>
</evidence>
<dbReference type="CDD" id="cd04301">
    <property type="entry name" value="NAT_SF"/>
    <property type="match status" value="1"/>
</dbReference>
<organism evidence="4 5">
    <name type="scientific">Acidovorax soli</name>
    <dbReference type="NCBI Taxonomy" id="592050"/>
    <lineage>
        <taxon>Bacteria</taxon>
        <taxon>Pseudomonadati</taxon>
        <taxon>Pseudomonadota</taxon>
        <taxon>Betaproteobacteria</taxon>
        <taxon>Burkholderiales</taxon>
        <taxon>Comamonadaceae</taxon>
        <taxon>Acidovorax</taxon>
    </lineage>
</organism>
<gene>
    <name evidence="4" type="ORF">HNP48_006447</name>
</gene>
<dbReference type="Pfam" id="PF00583">
    <property type="entry name" value="Acetyltransf_1"/>
    <property type="match status" value="1"/>
</dbReference>
<dbReference type="PANTHER" id="PTHR43877">
    <property type="entry name" value="AMINOALKYLPHOSPHONATE N-ACETYLTRANSFERASE-RELATED-RELATED"/>
    <property type="match status" value="1"/>
</dbReference>
<evidence type="ECO:0000313" key="5">
    <source>
        <dbReference type="Proteomes" id="UP000575083"/>
    </source>
</evidence>